<evidence type="ECO:0008006" key="6">
    <source>
        <dbReference type="Google" id="ProtNLM"/>
    </source>
</evidence>
<dbReference type="EMBL" id="WMZU01000004">
    <property type="protein sequence ID" value="MTS26501.1"/>
    <property type="molecule type" value="Genomic_DNA"/>
</dbReference>
<evidence type="ECO:0000313" key="2">
    <source>
        <dbReference type="EMBL" id="KUE76493.1"/>
    </source>
</evidence>
<gene>
    <name evidence="2" type="ORF">ASJ35_08515</name>
    <name evidence="3" type="ORF">GMD59_04270</name>
</gene>
<dbReference type="AlphaFoldDB" id="A0A0W7TRP6"/>
<name>A0A0W7TRP6_9FIRM</name>
<proteinExistence type="predicted"/>
<comment type="caution">
    <text evidence="2">The sequence shown here is derived from an EMBL/GenBank/DDBJ whole genome shotgun (WGS) entry which is preliminary data.</text>
</comment>
<reference evidence="2 4" key="1">
    <citation type="submission" date="2015-10" db="EMBL/GenBank/DDBJ databases">
        <title>A novel member of the family Ruminococcaceae isolated from human faeces.</title>
        <authorList>
            <person name="Shkoporov A.N."/>
            <person name="Chaplin A.V."/>
            <person name="Motuzova O.V."/>
            <person name="Kafarskaia L.I."/>
            <person name="Efimov B.A."/>
        </authorList>
    </citation>
    <scope>NUCLEOTIDE SEQUENCE [LARGE SCALE GENOMIC DNA]</scope>
    <source>
        <strain evidence="2 4">668</strain>
    </source>
</reference>
<protein>
    <recommendedName>
        <fullName evidence="6">DUF1700 domain-containing protein</fullName>
    </recommendedName>
</protein>
<accession>A0A0W7TRP6</accession>
<dbReference type="RefSeq" id="WP_009321866.1">
    <property type="nucleotide sequence ID" value="NZ_CBCSVS010000007.1"/>
</dbReference>
<dbReference type="EMBL" id="LMUA01000009">
    <property type="protein sequence ID" value="KUE76493.1"/>
    <property type="molecule type" value="Genomic_DNA"/>
</dbReference>
<dbReference type="Proteomes" id="UP000053433">
    <property type="component" value="Unassembled WGS sequence"/>
</dbReference>
<evidence type="ECO:0000256" key="1">
    <source>
        <dbReference type="SAM" id="Phobius"/>
    </source>
</evidence>
<reference evidence="3 5" key="2">
    <citation type="journal article" date="2019" name="Nat. Med.">
        <title>A library of human gut bacterial isolates paired with longitudinal multiomics data enables mechanistic microbiome research.</title>
        <authorList>
            <person name="Poyet M."/>
            <person name="Groussin M."/>
            <person name="Gibbons S.M."/>
            <person name="Avila-Pacheco J."/>
            <person name="Jiang X."/>
            <person name="Kearney S.M."/>
            <person name="Perrotta A.R."/>
            <person name="Berdy B."/>
            <person name="Zhao S."/>
            <person name="Lieberman T.D."/>
            <person name="Swanson P.K."/>
            <person name="Smith M."/>
            <person name="Roesemann S."/>
            <person name="Alexander J.E."/>
            <person name="Rich S.A."/>
            <person name="Livny J."/>
            <person name="Vlamakis H."/>
            <person name="Clish C."/>
            <person name="Bullock K."/>
            <person name="Deik A."/>
            <person name="Scott J."/>
            <person name="Pierce K.A."/>
            <person name="Xavier R.J."/>
            <person name="Alm E.J."/>
        </authorList>
    </citation>
    <scope>NUCLEOTIDE SEQUENCE [LARGE SCALE GENOMIC DNA]</scope>
    <source>
        <strain evidence="3 5">BIOML-A4</strain>
    </source>
</reference>
<sequence length="137" mass="15539">MKRCELDKALRRYYRAIRKRLLCPARLRRRTLEQLQSGVEDFLDAHPGADMAQVTARFGTPEQVADDVLSALEPRELRRYARRVHVARAVVAALLAGLVIWYGTICVLRLIYAYKKPEVIVIGPAQSVDSIPPKPTD</sequence>
<organism evidence="2 4">
    <name type="scientific">Ruthenibacterium lactatiformans</name>
    <dbReference type="NCBI Taxonomy" id="1550024"/>
    <lineage>
        <taxon>Bacteria</taxon>
        <taxon>Bacillati</taxon>
        <taxon>Bacillota</taxon>
        <taxon>Clostridia</taxon>
        <taxon>Eubacteriales</taxon>
        <taxon>Oscillospiraceae</taxon>
        <taxon>Ruthenibacterium</taxon>
    </lineage>
</organism>
<keyword evidence="1" id="KW-0472">Membrane</keyword>
<dbReference type="Proteomes" id="UP000472755">
    <property type="component" value="Unassembled WGS sequence"/>
</dbReference>
<keyword evidence="1" id="KW-1133">Transmembrane helix</keyword>
<evidence type="ECO:0000313" key="5">
    <source>
        <dbReference type="Proteomes" id="UP000472755"/>
    </source>
</evidence>
<evidence type="ECO:0000313" key="3">
    <source>
        <dbReference type="EMBL" id="MTS26501.1"/>
    </source>
</evidence>
<feature type="transmembrane region" description="Helical" evidence="1">
    <location>
        <begin position="86"/>
        <end position="112"/>
    </location>
</feature>
<keyword evidence="1" id="KW-0812">Transmembrane</keyword>
<evidence type="ECO:0000313" key="4">
    <source>
        <dbReference type="Proteomes" id="UP000053433"/>
    </source>
</evidence>